<dbReference type="GO" id="GO:0046872">
    <property type="term" value="F:metal ion binding"/>
    <property type="evidence" value="ECO:0007669"/>
    <property type="project" value="UniProtKB-KW"/>
</dbReference>
<dbReference type="GO" id="GO:0003975">
    <property type="term" value="F:UDP-N-acetylglucosamine-dolichyl-phosphate N-acetylglucosaminephosphotransferase activity"/>
    <property type="evidence" value="ECO:0007669"/>
    <property type="project" value="InterPro"/>
</dbReference>
<evidence type="ECO:0008006" key="9">
    <source>
        <dbReference type="Google" id="ProtNLM"/>
    </source>
</evidence>
<organism evidence="7 8">
    <name type="scientific">Phaseolus angularis</name>
    <name type="common">Azuki bean</name>
    <name type="synonym">Vigna angularis</name>
    <dbReference type="NCBI Taxonomy" id="3914"/>
    <lineage>
        <taxon>Eukaryota</taxon>
        <taxon>Viridiplantae</taxon>
        <taxon>Streptophyta</taxon>
        <taxon>Embryophyta</taxon>
        <taxon>Tracheophyta</taxon>
        <taxon>Spermatophyta</taxon>
        <taxon>Magnoliopsida</taxon>
        <taxon>eudicotyledons</taxon>
        <taxon>Gunneridae</taxon>
        <taxon>Pentapetalae</taxon>
        <taxon>rosids</taxon>
        <taxon>fabids</taxon>
        <taxon>Fabales</taxon>
        <taxon>Fabaceae</taxon>
        <taxon>Papilionoideae</taxon>
        <taxon>50 kb inversion clade</taxon>
        <taxon>NPAAA clade</taxon>
        <taxon>indigoferoid/millettioid clade</taxon>
        <taxon>Phaseoleae</taxon>
        <taxon>Vigna</taxon>
    </lineage>
</organism>
<comment type="caution">
    <text evidence="7">The sequence shown here is derived from an EMBL/GenBank/DDBJ whole genome shotgun (WGS) entry which is preliminary data.</text>
</comment>
<feature type="transmembrane region" description="Helical" evidence="6">
    <location>
        <begin position="151"/>
        <end position="170"/>
    </location>
</feature>
<reference evidence="7 8" key="1">
    <citation type="submission" date="2020-05" db="EMBL/GenBank/DDBJ databases">
        <title>Vigna angularis (adzuki bean) Var. LongXiaoDou No. 4 denovo assembly.</title>
        <authorList>
            <person name="Xiang H."/>
        </authorList>
    </citation>
    <scope>NUCLEOTIDE SEQUENCE [LARGE SCALE GENOMIC DNA]</scope>
    <source>
        <tissue evidence="7">Leaf</tissue>
    </source>
</reference>
<keyword evidence="6" id="KW-0812">Transmembrane</keyword>
<sequence length="219" mass="24710">MGARKRLSSSSEPSSSVVKEDTQNKPQEKLNLADPPIAPPKWGLLLKLSLLLLPYLYLLFYYYPIESELRRSILINAGMSLAGLFVTVKMIPVASRYVQKRNLFGYDINKKGTPQGNVKVPESLGIVVGIVFLVVAILFQYFNFTADSNWLVEYNAALACICFMTLLGFVDDVLDVPWRVFLAIFRVHVIVCQGYSVLFLFLAKVFPCWLVQIKARSGY</sequence>
<feature type="transmembrane region" description="Helical" evidence="6">
    <location>
        <begin position="73"/>
        <end position="94"/>
    </location>
</feature>
<dbReference type="AlphaFoldDB" id="A0A8T0KW29"/>
<gene>
    <name evidence="7" type="ORF">HKW66_Vig0186490</name>
</gene>
<feature type="transmembrane region" description="Helical" evidence="6">
    <location>
        <begin position="124"/>
        <end position="144"/>
    </location>
</feature>
<dbReference type="Proteomes" id="UP000743370">
    <property type="component" value="Unassembled WGS sequence"/>
</dbReference>
<feature type="region of interest" description="Disordered" evidence="5">
    <location>
        <begin position="1"/>
        <end position="32"/>
    </location>
</feature>
<dbReference type="EMBL" id="JABFOF010000003">
    <property type="protein sequence ID" value="KAG2403362.1"/>
    <property type="molecule type" value="Genomic_DNA"/>
</dbReference>
<feature type="transmembrane region" description="Helical" evidence="6">
    <location>
        <begin position="182"/>
        <end position="206"/>
    </location>
</feature>
<keyword evidence="3" id="KW-0479">Metal-binding</keyword>
<keyword evidence="6" id="KW-1133">Transmembrane helix</keyword>
<dbReference type="GO" id="GO:0016757">
    <property type="term" value="F:glycosyltransferase activity"/>
    <property type="evidence" value="ECO:0007669"/>
    <property type="project" value="UniProtKB-KW"/>
</dbReference>
<keyword evidence="2" id="KW-0328">Glycosyltransferase</keyword>
<dbReference type="GO" id="GO:0016020">
    <property type="term" value="C:membrane"/>
    <property type="evidence" value="ECO:0007669"/>
    <property type="project" value="TreeGrafter"/>
</dbReference>
<feature type="transmembrane region" description="Helical" evidence="6">
    <location>
        <begin position="42"/>
        <end position="61"/>
    </location>
</feature>
<feature type="compositionally biased region" description="Basic and acidic residues" evidence="5">
    <location>
        <begin position="18"/>
        <end position="28"/>
    </location>
</feature>
<dbReference type="PANTHER" id="PTHR10571:SF0">
    <property type="entry name" value="UDP-N-ACETYLGLUCOSAMINE--DOLICHYL-PHOSPHATE N-ACETYLGLUCOSAMINEPHOSPHOTRANSFERASE"/>
    <property type="match status" value="1"/>
</dbReference>
<accession>A0A8T0KW29</accession>
<keyword evidence="4" id="KW-0460">Magnesium</keyword>
<keyword evidence="2" id="KW-0808">Transferase</keyword>
<keyword evidence="6" id="KW-0472">Membrane</keyword>
<proteinExistence type="predicted"/>
<evidence type="ECO:0000313" key="8">
    <source>
        <dbReference type="Proteomes" id="UP000743370"/>
    </source>
</evidence>
<evidence type="ECO:0000256" key="2">
    <source>
        <dbReference type="ARBA" id="ARBA00022676"/>
    </source>
</evidence>
<dbReference type="GO" id="GO:0006488">
    <property type="term" value="P:dolichol-linked oligosaccharide biosynthetic process"/>
    <property type="evidence" value="ECO:0007669"/>
    <property type="project" value="InterPro"/>
</dbReference>
<evidence type="ECO:0000313" key="7">
    <source>
        <dbReference type="EMBL" id="KAG2403362.1"/>
    </source>
</evidence>
<evidence type="ECO:0000256" key="5">
    <source>
        <dbReference type="SAM" id="MobiDB-lite"/>
    </source>
</evidence>
<name>A0A8T0KW29_PHAAN</name>
<comment type="subcellular location">
    <subcellularLocation>
        <location evidence="1">Endomembrane system</location>
        <topology evidence="1">Multi-pass membrane protein</topology>
    </subcellularLocation>
</comment>
<dbReference type="PANTHER" id="PTHR10571">
    <property type="entry name" value="UDP-N-ACETYLGLUCOSAMINE--DOLICHYL-PHOSPHATE N-ACETYLGLUCOSAMINEPHOSPHOTRANSFERASE"/>
    <property type="match status" value="1"/>
</dbReference>
<evidence type="ECO:0000256" key="1">
    <source>
        <dbReference type="ARBA" id="ARBA00004127"/>
    </source>
</evidence>
<dbReference type="InterPro" id="IPR033895">
    <property type="entry name" value="GPT"/>
</dbReference>
<evidence type="ECO:0000256" key="4">
    <source>
        <dbReference type="ARBA" id="ARBA00022842"/>
    </source>
</evidence>
<evidence type="ECO:0000256" key="6">
    <source>
        <dbReference type="SAM" id="Phobius"/>
    </source>
</evidence>
<protein>
    <recommendedName>
        <fullName evidence="9">UDP-N-acetylglucosamine--dolichyl-phosphate N-acetylglucosaminephosphotransferase</fullName>
    </recommendedName>
</protein>
<dbReference type="GO" id="GO:0012505">
    <property type="term" value="C:endomembrane system"/>
    <property type="evidence" value="ECO:0007669"/>
    <property type="project" value="UniProtKB-SubCell"/>
</dbReference>
<evidence type="ECO:0000256" key="3">
    <source>
        <dbReference type="ARBA" id="ARBA00022723"/>
    </source>
</evidence>